<dbReference type="EMBL" id="QTSX02004266">
    <property type="protein sequence ID" value="KAJ9067151.1"/>
    <property type="molecule type" value="Genomic_DNA"/>
</dbReference>
<reference evidence="1" key="1">
    <citation type="submission" date="2022-04" db="EMBL/GenBank/DDBJ databases">
        <title>Genome of the entomopathogenic fungus Entomophthora muscae.</title>
        <authorList>
            <person name="Elya C."/>
            <person name="Lovett B.R."/>
            <person name="Lee E."/>
            <person name="Macias A.M."/>
            <person name="Hajek A.E."/>
            <person name="De Bivort B.L."/>
            <person name="Kasson M.T."/>
            <person name="De Fine Licht H.H."/>
            <person name="Stajich J.E."/>
        </authorList>
    </citation>
    <scope>NUCLEOTIDE SEQUENCE</scope>
    <source>
        <strain evidence="1">Berkeley</strain>
    </source>
</reference>
<keyword evidence="2" id="KW-1185">Reference proteome</keyword>
<name>A0ACC2SY34_9FUNG</name>
<gene>
    <name evidence="1" type="ORF">DSO57_1002636</name>
</gene>
<accession>A0ACC2SY34</accession>
<comment type="caution">
    <text evidence="1">The sequence shown here is derived from an EMBL/GenBank/DDBJ whole genome shotgun (WGS) entry which is preliminary data.</text>
</comment>
<protein>
    <submittedName>
        <fullName evidence="1">Uncharacterized protein</fullName>
    </submittedName>
</protein>
<evidence type="ECO:0000313" key="2">
    <source>
        <dbReference type="Proteomes" id="UP001165960"/>
    </source>
</evidence>
<proteinExistence type="predicted"/>
<dbReference type="Proteomes" id="UP001165960">
    <property type="component" value="Unassembled WGS sequence"/>
</dbReference>
<evidence type="ECO:0000313" key="1">
    <source>
        <dbReference type="EMBL" id="KAJ9067151.1"/>
    </source>
</evidence>
<sequence>MSVLEFLIPTFSFLNYLLVLTFQASRLLLISHVQTLMSSQYKLMTEEIGPTLTSNPGKPKSLLDFLSETPYTAWVTSASLLTSYPWATSRGIVKLPGMPTRGSAIAFSILFAGTGALSASGDIINSTGIATASSLSYLLLNFGNSDFNSTQISNTPWASLYCNSPGCYLRPKIFPGIF</sequence>
<organism evidence="1 2">
    <name type="scientific">Entomophthora muscae</name>
    <dbReference type="NCBI Taxonomy" id="34485"/>
    <lineage>
        <taxon>Eukaryota</taxon>
        <taxon>Fungi</taxon>
        <taxon>Fungi incertae sedis</taxon>
        <taxon>Zoopagomycota</taxon>
        <taxon>Entomophthoromycotina</taxon>
        <taxon>Entomophthoromycetes</taxon>
        <taxon>Entomophthorales</taxon>
        <taxon>Entomophthoraceae</taxon>
        <taxon>Entomophthora</taxon>
    </lineage>
</organism>